<dbReference type="EMBL" id="JASBWV010000034">
    <property type="protein sequence ID" value="KAJ9116819.1"/>
    <property type="molecule type" value="Genomic_DNA"/>
</dbReference>
<proteinExistence type="predicted"/>
<protein>
    <submittedName>
        <fullName evidence="1">Uncharacterized protein</fullName>
    </submittedName>
</protein>
<dbReference type="Proteomes" id="UP001234202">
    <property type="component" value="Unassembled WGS sequence"/>
</dbReference>
<evidence type="ECO:0000313" key="1">
    <source>
        <dbReference type="EMBL" id="KAJ9116819.1"/>
    </source>
</evidence>
<sequence length="654" mass="74605">MATRNIKRKATSPVPGNIVNRPRVCQKALSYDIGEGIRSQSKDSQDSLLDNKYEPIPEPWNWITSKADITKRGHLMPPSRLLTVQSRQMVDEWQANLPSTAHHADVHRDPDPILDANTASLEQDFVEAPDPKSRHWTYAIPHPSVQQVLEDLKHLSTTEIQSLRSPGHTPEEALLPLLGQDEVEQFSSADMVETSSPPLPPSSVYLGDHINLFPSPTDTAYEAAEVLLQEYFESINCLERFEWWYCCVCPYLTLGWHLWARTDETSNLRVKDYLPKRWIAGRQEWAPSISITFRKTNQNDRSKIKYYTCREYLDPALKNLKPIPRLLVWRDYVQASTGIPSAPEHFLFPSISASGNIDVEQQMAKATFDRLMRRIVEDSGLAGLMPQANFTAHCLRRGAALWYANFANPKWSPQELKSWGGWSEGDGADVLIKYILEDRILADDDMIWVDHPELDKSRIQENGKGLAKYQAFIRQEWETMQETNSLQTRLTHKQQEMVLQRELHGSGSSGLIPSSCNGGPFRYVPDCEPVITDVNRSSQPPIQPDSALRKSLLRYCRVDFGHMTCPNDIPAVNSPRGAILQWFRGSITHPASDSHLQHPYPLREWPADWTLKKPASFANKFSQRKLIGQAYERLVFGGLRDAVEEFSEEVLERR</sequence>
<name>A0ACC2X0C5_9TREE</name>
<comment type="caution">
    <text evidence="1">The sequence shown here is derived from an EMBL/GenBank/DDBJ whole genome shotgun (WGS) entry which is preliminary data.</text>
</comment>
<gene>
    <name evidence="1" type="ORF">QFC24_006624</name>
</gene>
<organism evidence="1 2">
    <name type="scientific">Naganishia onofrii</name>
    <dbReference type="NCBI Taxonomy" id="1851511"/>
    <lineage>
        <taxon>Eukaryota</taxon>
        <taxon>Fungi</taxon>
        <taxon>Dikarya</taxon>
        <taxon>Basidiomycota</taxon>
        <taxon>Agaricomycotina</taxon>
        <taxon>Tremellomycetes</taxon>
        <taxon>Filobasidiales</taxon>
        <taxon>Filobasidiaceae</taxon>
        <taxon>Naganishia</taxon>
    </lineage>
</organism>
<reference evidence="1" key="1">
    <citation type="submission" date="2023-04" db="EMBL/GenBank/DDBJ databases">
        <title>Draft Genome sequencing of Naganishia species isolated from polar environments using Oxford Nanopore Technology.</title>
        <authorList>
            <person name="Leo P."/>
            <person name="Venkateswaran K."/>
        </authorList>
    </citation>
    <scope>NUCLEOTIDE SEQUENCE</scope>
    <source>
        <strain evidence="1">DBVPG 5303</strain>
    </source>
</reference>
<accession>A0ACC2X0C5</accession>
<keyword evidence="2" id="KW-1185">Reference proteome</keyword>
<evidence type="ECO:0000313" key="2">
    <source>
        <dbReference type="Proteomes" id="UP001234202"/>
    </source>
</evidence>